<evidence type="ECO:0000256" key="1">
    <source>
        <dbReference type="SAM" id="MobiDB-lite"/>
    </source>
</evidence>
<name>A0A9P6DR45_9AGAM</name>
<protein>
    <submittedName>
        <fullName evidence="2">Uncharacterized protein</fullName>
    </submittedName>
</protein>
<evidence type="ECO:0000313" key="3">
    <source>
        <dbReference type="Proteomes" id="UP000886523"/>
    </source>
</evidence>
<keyword evidence="3" id="KW-1185">Reference proteome</keyword>
<evidence type="ECO:0000313" key="2">
    <source>
        <dbReference type="EMBL" id="KAF9508074.1"/>
    </source>
</evidence>
<accession>A0A9P6DR45</accession>
<proteinExistence type="predicted"/>
<dbReference type="PRINTS" id="PR01217">
    <property type="entry name" value="PRICHEXTENSN"/>
</dbReference>
<reference evidence="2" key="1">
    <citation type="journal article" date="2020" name="Nat. Commun.">
        <title>Large-scale genome sequencing of mycorrhizal fungi provides insights into the early evolution of symbiotic traits.</title>
        <authorList>
            <person name="Miyauchi S."/>
            <person name="Kiss E."/>
            <person name="Kuo A."/>
            <person name="Drula E."/>
            <person name="Kohler A."/>
            <person name="Sanchez-Garcia M."/>
            <person name="Morin E."/>
            <person name="Andreopoulos B."/>
            <person name="Barry K.W."/>
            <person name="Bonito G."/>
            <person name="Buee M."/>
            <person name="Carver A."/>
            <person name="Chen C."/>
            <person name="Cichocki N."/>
            <person name="Clum A."/>
            <person name="Culley D."/>
            <person name="Crous P.W."/>
            <person name="Fauchery L."/>
            <person name="Girlanda M."/>
            <person name="Hayes R.D."/>
            <person name="Keri Z."/>
            <person name="LaButti K."/>
            <person name="Lipzen A."/>
            <person name="Lombard V."/>
            <person name="Magnuson J."/>
            <person name="Maillard F."/>
            <person name="Murat C."/>
            <person name="Nolan M."/>
            <person name="Ohm R.A."/>
            <person name="Pangilinan J."/>
            <person name="Pereira M.F."/>
            <person name="Perotto S."/>
            <person name="Peter M."/>
            <person name="Pfister S."/>
            <person name="Riley R."/>
            <person name="Sitrit Y."/>
            <person name="Stielow J.B."/>
            <person name="Szollosi G."/>
            <person name="Zifcakova L."/>
            <person name="Stursova M."/>
            <person name="Spatafora J.W."/>
            <person name="Tedersoo L."/>
            <person name="Vaario L.M."/>
            <person name="Yamada A."/>
            <person name="Yan M."/>
            <person name="Wang P."/>
            <person name="Xu J."/>
            <person name="Bruns T."/>
            <person name="Baldrian P."/>
            <person name="Vilgalys R."/>
            <person name="Dunand C."/>
            <person name="Henrissat B."/>
            <person name="Grigoriev I.V."/>
            <person name="Hibbett D."/>
            <person name="Nagy L.G."/>
            <person name="Martin F.M."/>
        </authorList>
    </citation>
    <scope>NUCLEOTIDE SEQUENCE</scope>
    <source>
        <strain evidence="2">UP504</strain>
    </source>
</reference>
<dbReference type="Proteomes" id="UP000886523">
    <property type="component" value="Unassembled WGS sequence"/>
</dbReference>
<feature type="compositionally biased region" description="Pro residues" evidence="1">
    <location>
        <begin position="555"/>
        <end position="571"/>
    </location>
</feature>
<feature type="region of interest" description="Disordered" evidence="1">
    <location>
        <begin position="284"/>
        <end position="335"/>
    </location>
</feature>
<feature type="compositionally biased region" description="Pro residues" evidence="1">
    <location>
        <begin position="458"/>
        <end position="467"/>
    </location>
</feature>
<feature type="region of interest" description="Disordered" evidence="1">
    <location>
        <begin position="454"/>
        <end position="603"/>
    </location>
</feature>
<feature type="compositionally biased region" description="Pro residues" evidence="1">
    <location>
        <begin position="506"/>
        <end position="521"/>
    </location>
</feature>
<organism evidence="2 3">
    <name type="scientific">Hydnum rufescens UP504</name>
    <dbReference type="NCBI Taxonomy" id="1448309"/>
    <lineage>
        <taxon>Eukaryota</taxon>
        <taxon>Fungi</taxon>
        <taxon>Dikarya</taxon>
        <taxon>Basidiomycota</taxon>
        <taxon>Agaricomycotina</taxon>
        <taxon>Agaricomycetes</taxon>
        <taxon>Cantharellales</taxon>
        <taxon>Hydnaceae</taxon>
        <taxon>Hydnum</taxon>
    </lineage>
</organism>
<dbReference type="EMBL" id="MU129066">
    <property type="protein sequence ID" value="KAF9508074.1"/>
    <property type="molecule type" value="Genomic_DNA"/>
</dbReference>
<gene>
    <name evidence="2" type="ORF">BS47DRAFT_1366232</name>
</gene>
<feature type="compositionally biased region" description="Polar residues" evidence="1">
    <location>
        <begin position="468"/>
        <end position="479"/>
    </location>
</feature>
<comment type="caution">
    <text evidence="2">The sequence shown here is derived from an EMBL/GenBank/DDBJ whole genome shotgun (WGS) entry which is preliminary data.</text>
</comment>
<sequence>MYSSQMLYLGYISHTLDDPVMAHVEVEQVSDGVQLTDSCQQHFEGFISDRHTWYKNWWLVAQKMDLDKQMSNIVHLVGPQILANSLFTVNLLSSMMNNCEAMGQLVNNFLHATYKYGALANMIMHMCIDHICSMPHHPHPHFGVNDNLIGMMYLHSAMGPWLMNFVSHGLPLWGIWFGDCPMDVKATQQLGDHFSREELQATLEKKGNNIAYHDLCVQLIVEHDCPSPWFITPTSYPGVPLGMSMEDTVFNVLFSNGPTSPSSHMYTSLHQIFGAGPFTPPPLYSSRLGSHSPLPSPSPSRTSSHSLQDSLLGSPVTSSPSPPPDTFRGDMHPPLWPRLFAEPPPTVEQMDAFWNGGEDDDEEEEEEERLPDYVQSIRGELYEDYLAWRKAGFNKLRQAKVAVDEWMAVAARDACDLMQREKDGNMFALDEVKHRLHGAIGKKKKKLILNLHHQKPPTASPHCPPQPASTLLTHITSPGLTPLESTPPEPMPQEPTSQPTHEPMPHKPTPKPTPHKPTPEPTPHEPTPKPTPCKPTPEPAPHKPTHKPAPHEPSPKPTPFQPTPEPTPHQPTPESSPQESFLFSLSPNSYFLELEDMGGGSSD</sequence>
<feature type="compositionally biased region" description="Low complexity" evidence="1">
    <location>
        <begin position="285"/>
        <end position="319"/>
    </location>
</feature>
<feature type="compositionally biased region" description="Pro residues" evidence="1">
    <location>
        <begin position="528"/>
        <end position="539"/>
    </location>
</feature>
<dbReference type="AlphaFoldDB" id="A0A9P6DR45"/>